<evidence type="ECO:0000313" key="2">
    <source>
        <dbReference type="EMBL" id="MFC6715654.1"/>
    </source>
</evidence>
<dbReference type="SUPFAM" id="SSF69118">
    <property type="entry name" value="AhpD-like"/>
    <property type="match status" value="1"/>
</dbReference>
<dbReference type="InterPro" id="IPR003779">
    <property type="entry name" value="CMD-like"/>
</dbReference>
<organism evidence="2 3">
    <name type="scientific">Branchiibius cervicis</name>
    <dbReference type="NCBI Taxonomy" id="908252"/>
    <lineage>
        <taxon>Bacteria</taxon>
        <taxon>Bacillati</taxon>
        <taxon>Actinomycetota</taxon>
        <taxon>Actinomycetes</taxon>
        <taxon>Micrococcales</taxon>
        <taxon>Dermacoccaceae</taxon>
        <taxon>Branchiibius</taxon>
    </lineage>
</organism>
<accession>A0ABW2AY63</accession>
<dbReference type="RefSeq" id="WP_377825549.1">
    <property type="nucleotide sequence ID" value="NZ_JBHSWJ010000002.1"/>
</dbReference>
<comment type="caution">
    <text evidence="2">The sequence shown here is derived from an EMBL/GenBank/DDBJ whole genome shotgun (WGS) entry which is preliminary data.</text>
</comment>
<dbReference type="Pfam" id="PF02627">
    <property type="entry name" value="CMD"/>
    <property type="match status" value="1"/>
</dbReference>
<evidence type="ECO:0000259" key="1">
    <source>
        <dbReference type="Pfam" id="PF02627"/>
    </source>
</evidence>
<dbReference type="PANTHER" id="PTHR33570:SF2">
    <property type="entry name" value="CARBOXYMUCONOLACTONE DECARBOXYLASE-LIKE DOMAIN-CONTAINING PROTEIN"/>
    <property type="match status" value="1"/>
</dbReference>
<dbReference type="InterPro" id="IPR029032">
    <property type="entry name" value="AhpD-like"/>
</dbReference>
<reference evidence="3" key="1">
    <citation type="journal article" date="2019" name="Int. J. Syst. Evol. Microbiol.">
        <title>The Global Catalogue of Microorganisms (GCM) 10K type strain sequencing project: providing services to taxonomists for standard genome sequencing and annotation.</title>
        <authorList>
            <consortium name="The Broad Institute Genomics Platform"/>
            <consortium name="The Broad Institute Genome Sequencing Center for Infectious Disease"/>
            <person name="Wu L."/>
            <person name="Ma J."/>
        </authorList>
    </citation>
    <scope>NUCLEOTIDE SEQUENCE [LARGE SCALE GENOMIC DNA]</scope>
    <source>
        <strain evidence="3">NBRC 106593</strain>
    </source>
</reference>
<keyword evidence="3" id="KW-1185">Reference proteome</keyword>
<sequence length="132" mass="14152">MDVTAGERTLRLLQDQETTSGWRASVDAVAPGMDQWIVGALFGGPYQRPGLSLRDRQLINLGALTAMGGVEPQLVGHVRTCLRIGMTRQEVGEVFAHLTPYVGTPRALAGMRAAAQAFEDANATHEAARHDG</sequence>
<gene>
    <name evidence="2" type="ORF">ACFQBT_18230</name>
</gene>
<dbReference type="Gene3D" id="1.20.1290.10">
    <property type="entry name" value="AhpD-like"/>
    <property type="match status" value="1"/>
</dbReference>
<name>A0ABW2AY63_9MICO</name>
<feature type="domain" description="Carboxymuconolactone decarboxylase-like" evidence="1">
    <location>
        <begin position="40"/>
        <end position="115"/>
    </location>
</feature>
<dbReference type="EMBL" id="JBHSWJ010000002">
    <property type="protein sequence ID" value="MFC6715654.1"/>
    <property type="molecule type" value="Genomic_DNA"/>
</dbReference>
<protein>
    <submittedName>
        <fullName evidence="2">Carboxymuconolactone decarboxylase family protein</fullName>
    </submittedName>
</protein>
<dbReference type="Proteomes" id="UP001596356">
    <property type="component" value="Unassembled WGS sequence"/>
</dbReference>
<proteinExistence type="predicted"/>
<dbReference type="InterPro" id="IPR052512">
    <property type="entry name" value="4CMD/NDH-1_regulator"/>
</dbReference>
<dbReference type="PANTHER" id="PTHR33570">
    <property type="entry name" value="4-CARBOXYMUCONOLACTONE DECARBOXYLASE FAMILY PROTEIN"/>
    <property type="match status" value="1"/>
</dbReference>
<evidence type="ECO:0000313" key="3">
    <source>
        <dbReference type="Proteomes" id="UP001596356"/>
    </source>
</evidence>